<gene>
    <name evidence="1" type="ORF">NCTC10343_01496</name>
</gene>
<dbReference type="Proteomes" id="UP000254400">
    <property type="component" value="Unassembled WGS sequence"/>
</dbReference>
<dbReference type="RefSeq" id="WP_019686622.1">
    <property type="nucleotide sequence ID" value="NZ_CP036496.1"/>
</dbReference>
<name>A0A378XUC6_PAEPO</name>
<organism evidence="1 2">
    <name type="scientific">Paenibacillus polymyxa</name>
    <name type="common">Bacillus polymyxa</name>
    <dbReference type="NCBI Taxonomy" id="1406"/>
    <lineage>
        <taxon>Bacteria</taxon>
        <taxon>Bacillati</taxon>
        <taxon>Bacillota</taxon>
        <taxon>Bacilli</taxon>
        <taxon>Bacillales</taxon>
        <taxon>Paenibacillaceae</taxon>
        <taxon>Paenibacillus</taxon>
    </lineage>
</organism>
<protein>
    <recommendedName>
        <fullName evidence="3">SMI1/KNR4 family protein</fullName>
    </recommendedName>
</protein>
<proteinExistence type="predicted"/>
<sequence length="185" mass="21947">MDVAYIIDLLRKDDVTLTPGLSTREITEVEDRYDIQFPPDLRELLMNVLPVGKSFIPWRDTSPQRMGVIWERLNWPLEGMIFDVEQNMFWHSEWGNRPTDLQEAVDICKREFLRVPKLIPVYGHRYIPEQPCEEGNPVFSVYQTDIIVYGESLQEYFKLEFGEKTYEQINFEAVKTVRFWSDLCS</sequence>
<reference evidence="1 2" key="1">
    <citation type="submission" date="2018-06" db="EMBL/GenBank/DDBJ databases">
        <authorList>
            <consortium name="Pathogen Informatics"/>
            <person name="Doyle S."/>
        </authorList>
    </citation>
    <scope>NUCLEOTIDE SEQUENCE [LARGE SCALE GENOMIC DNA]</scope>
    <source>
        <strain evidence="1 2">NCTC10343</strain>
    </source>
</reference>
<dbReference type="InterPro" id="IPR037883">
    <property type="entry name" value="Knr4/Smi1-like_sf"/>
</dbReference>
<accession>A0A378XUC6</accession>
<dbReference type="GeneID" id="93350283"/>
<evidence type="ECO:0008006" key="3">
    <source>
        <dbReference type="Google" id="ProtNLM"/>
    </source>
</evidence>
<dbReference type="EMBL" id="UGSC01000001">
    <property type="protein sequence ID" value="SUA68035.1"/>
    <property type="molecule type" value="Genomic_DNA"/>
</dbReference>
<dbReference type="SUPFAM" id="SSF160631">
    <property type="entry name" value="SMI1/KNR4-like"/>
    <property type="match status" value="1"/>
</dbReference>
<evidence type="ECO:0000313" key="1">
    <source>
        <dbReference type="EMBL" id="SUA68035.1"/>
    </source>
</evidence>
<dbReference type="AlphaFoldDB" id="A0A378XUC6"/>
<dbReference type="PANTHER" id="PTHR32011:SF2">
    <property type="entry name" value="OS08G0472400 PROTEIN"/>
    <property type="match status" value="1"/>
</dbReference>
<evidence type="ECO:0000313" key="2">
    <source>
        <dbReference type="Proteomes" id="UP000254400"/>
    </source>
</evidence>
<dbReference type="PANTHER" id="PTHR32011">
    <property type="entry name" value="OS08G0472400 PROTEIN"/>
    <property type="match status" value="1"/>
</dbReference>